<comment type="similarity">
    <text evidence="2">Belongs to the peptidase S49 family.</text>
</comment>
<feature type="domain" description="Peptidase S49 N-terminal proteobacteria" evidence="12">
    <location>
        <begin position="44"/>
        <end position="180"/>
    </location>
</feature>
<evidence type="ECO:0000256" key="3">
    <source>
        <dbReference type="ARBA" id="ARBA00022475"/>
    </source>
</evidence>
<keyword evidence="5 10" id="KW-0812">Transmembrane</keyword>
<dbReference type="NCBIfam" id="NF008745">
    <property type="entry name" value="PRK11778.1"/>
    <property type="match status" value="1"/>
</dbReference>
<evidence type="ECO:0000256" key="7">
    <source>
        <dbReference type="ARBA" id="ARBA00022825"/>
    </source>
</evidence>
<feature type="domain" description="Peptidase S49" evidence="11">
    <location>
        <begin position="184"/>
        <end position="323"/>
    </location>
</feature>
<dbReference type="EMBL" id="LNYX01000006">
    <property type="protein sequence ID" value="KTD65498.1"/>
    <property type="molecule type" value="Genomic_DNA"/>
</dbReference>
<dbReference type="PANTHER" id="PTHR42987:SF4">
    <property type="entry name" value="PROTEASE SOHB-RELATED"/>
    <property type="match status" value="1"/>
</dbReference>
<dbReference type="CDD" id="cd07023">
    <property type="entry name" value="S49_Sppa_N_C"/>
    <property type="match status" value="1"/>
</dbReference>
<keyword evidence="14" id="KW-1185">Reference proteome</keyword>
<evidence type="ECO:0000259" key="12">
    <source>
        <dbReference type="Pfam" id="PF08496"/>
    </source>
</evidence>
<evidence type="ECO:0000256" key="8">
    <source>
        <dbReference type="ARBA" id="ARBA00022989"/>
    </source>
</evidence>
<dbReference type="Pfam" id="PF01343">
    <property type="entry name" value="Peptidase_S49"/>
    <property type="match status" value="1"/>
</dbReference>
<evidence type="ECO:0000313" key="13">
    <source>
        <dbReference type="EMBL" id="KTD65498.1"/>
    </source>
</evidence>
<dbReference type="InterPro" id="IPR029045">
    <property type="entry name" value="ClpP/crotonase-like_dom_sf"/>
</dbReference>
<comment type="subcellular location">
    <subcellularLocation>
        <location evidence="1">Cell membrane</location>
    </subcellularLocation>
</comment>
<dbReference type="Gene3D" id="3.90.226.10">
    <property type="entry name" value="2-enoyl-CoA Hydratase, Chain A, domain 1"/>
    <property type="match status" value="1"/>
</dbReference>
<dbReference type="PATRIC" id="fig|452.5.peg.631"/>
<dbReference type="GO" id="GO:0004252">
    <property type="term" value="F:serine-type endopeptidase activity"/>
    <property type="evidence" value="ECO:0007669"/>
    <property type="project" value="InterPro"/>
</dbReference>
<evidence type="ECO:0000256" key="6">
    <source>
        <dbReference type="ARBA" id="ARBA00022801"/>
    </source>
</evidence>
<gene>
    <name evidence="13" type="primary">sohB</name>
    <name evidence="13" type="ORF">Lspi_0572</name>
</gene>
<keyword evidence="3" id="KW-1003">Cell membrane</keyword>
<dbReference type="InterPro" id="IPR002142">
    <property type="entry name" value="Peptidase_S49"/>
</dbReference>
<dbReference type="SUPFAM" id="SSF52096">
    <property type="entry name" value="ClpP/crotonase"/>
    <property type="match status" value="1"/>
</dbReference>
<name>A0A0W0Z8V2_LEGSP</name>
<keyword evidence="7" id="KW-0720">Serine protease</keyword>
<protein>
    <submittedName>
        <fullName evidence="13">Inner membrane peptidase</fullName>
    </submittedName>
</protein>
<dbReference type="AlphaFoldDB" id="A0A0W0Z8V2"/>
<evidence type="ECO:0000256" key="5">
    <source>
        <dbReference type="ARBA" id="ARBA00022692"/>
    </source>
</evidence>
<organism evidence="13 14">
    <name type="scientific">Legionella spiritensis</name>
    <dbReference type="NCBI Taxonomy" id="452"/>
    <lineage>
        <taxon>Bacteria</taxon>
        <taxon>Pseudomonadati</taxon>
        <taxon>Pseudomonadota</taxon>
        <taxon>Gammaproteobacteria</taxon>
        <taxon>Legionellales</taxon>
        <taxon>Legionellaceae</taxon>
        <taxon>Legionella</taxon>
    </lineage>
</organism>
<comment type="caution">
    <text evidence="13">The sequence shown here is derived from an EMBL/GenBank/DDBJ whole genome shotgun (WGS) entry which is preliminary data.</text>
</comment>
<dbReference type="Gene3D" id="6.20.330.10">
    <property type="match status" value="1"/>
</dbReference>
<dbReference type="STRING" id="452.Lspi_0572"/>
<evidence type="ECO:0000259" key="11">
    <source>
        <dbReference type="Pfam" id="PF01343"/>
    </source>
</evidence>
<evidence type="ECO:0000256" key="4">
    <source>
        <dbReference type="ARBA" id="ARBA00022670"/>
    </source>
</evidence>
<accession>A0A0W0Z8V2</accession>
<keyword evidence="8 10" id="KW-1133">Transmembrane helix</keyword>
<keyword evidence="9 10" id="KW-0472">Membrane</keyword>
<evidence type="ECO:0000256" key="10">
    <source>
        <dbReference type="SAM" id="Phobius"/>
    </source>
</evidence>
<dbReference type="Pfam" id="PF08496">
    <property type="entry name" value="Peptidase_S49_N"/>
    <property type="match status" value="1"/>
</dbReference>
<sequence>MADYPLFLTLASGKKHNPQYPLAPNGIPGNNFVFDPGQIGLTMEFLSQYGLFLLKIATLVIAILVLAAGIIAIGRKPRSKIEVTSLNKKYTELQHRMLHEVKDHKKVKSKVSKKDKKIAKMKPSLFVIDFHGDIKASQTEELREAITAILMIADDKDEVLVRLDSPGGIVNGYGLAASQLQRIRDKKIHLTVAIDKMAASGGYLMACVANRIIASPFAIIGSIGVVAQIPNFHRWLKQHDIDFELFTAGEFKRTVTLFGENTEKGKQKFQEDLELIHKAFREYVLSNRQQLDIDKVSTGEHWLGKDAFDLRLVDSLKTSDEFLMNKLTDFNVFQITVHAKHSVADRILKPLTKALHPWA</sequence>
<evidence type="ECO:0000256" key="1">
    <source>
        <dbReference type="ARBA" id="ARBA00004236"/>
    </source>
</evidence>
<feature type="transmembrane region" description="Helical" evidence="10">
    <location>
        <begin position="52"/>
        <end position="73"/>
    </location>
</feature>
<dbReference type="InterPro" id="IPR047272">
    <property type="entry name" value="S49_SppA_C"/>
</dbReference>
<evidence type="ECO:0000256" key="9">
    <source>
        <dbReference type="ARBA" id="ARBA00023136"/>
    </source>
</evidence>
<dbReference type="GO" id="GO:0006508">
    <property type="term" value="P:proteolysis"/>
    <property type="evidence" value="ECO:0007669"/>
    <property type="project" value="UniProtKB-KW"/>
</dbReference>
<keyword evidence="4" id="KW-0645">Protease</keyword>
<reference evidence="13 14" key="1">
    <citation type="submission" date="2015-11" db="EMBL/GenBank/DDBJ databases">
        <title>Genomic analysis of 38 Legionella species identifies large and diverse effector repertoires.</title>
        <authorList>
            <person name="Burstein D."/>
            <person name="Amaro F."/>
            <person name="Zusman T."/>
            <person name="Lifshitz Z."/>
            <person name="Cohen O."/>
            <person name="Gilbert J.A."/>
            <person name="Pupko T."/>
            <person name="Shuman H.A."/>
            <person name="Segal G."/>
        </authorList>
    </citation>
    <scope>NUCLEOTIDE SEQUENCE [LARGE SCALE GENOMIC DNA]</scope>
    <source>
        <strain evidence="13 14">Mt.St.Helens-9</strain>
    </source>
</reference>
<keyword evidence="6" id="KW-0378">Hydrolase</keyword>
<evidence type="ECO:0000256" key="2">
    <source>
        <dbReference type="ARBA" id="ARBA00008683"/>
    </source>
</evidence>
<dbReference type="Proteomes" id="UP000054877">
    <property type="component" value="Unassembled WGS sequence"/>
</dbReference>
<dbReference type="PANTHER" id="PTHR42987">
    <property type="entry name" value="PEPTIDASE S49"/>
    <property type="match status" value="1"/>
</dbReference>
<evidence type="ECO:0000313" key="14">
    <source>
        <dbReference type="Proteomes" id="UP000054877"/>
    </source>
</evidence>
<proteinExistence type="inferred from homology"/>
<dbReference type="GO" id="GO:0005886">
    <property type="term" value="C:plasma membrane"/>
    <property type="evidence" value="ECO:0007669"/>
    <property type="project" value="UniProtKB-SubCell"/>
</dbReference>
<dbReference type="InterPro" id="IPR013703">
    <property type="entry name" value="Peptidase_S49_N_proteobac"/>
</dbReference>